<dbReference type="AlphaFoldDB" id="A0AAN6SM44"/>
<evidence type="ECO:0000256" key="1">
    <source>
        <dbReference type="SAM" id="SignalP"/>
    </source>
</evidence>
<evidence type="ECO:0000313" key="4">
    <source>
        <dbReference type="Proteomes" id="UP001303115"/>
    </source>
</evidence>
<protein>
    <submittedName>
        <fullName evidence="3">SET domain-containing protein 5</fullName>
    </submittedName>
</protein>
<dbReference type="EMBL" id="MU854639">
    <property type="protein sequence ID" value="KAK4032175.1"/>
    <property type="molecule type" value="Genomic_DNA"/>
</dbReference>
<feature type="domain" description="SET" evidence="2">
    <location>
        <begin position="139"/>
        <end position="286"/>
    </location>
</feature>
<dbReference type="InterPro" id="IPR001214">
    <property type="entry name" value="SET_dom"/>
</dbReference>
<comment type="caution">
    <text evidence="3">The sequence shown here is derived from an EMBL/GenBank/DDBJ whole genome shotgun (WGS) entry which is preliminary data.</text>
</comment>
<organism evidence="3 4">
    <name type="scientific">Parachaetomium inaequale</name>
    <dbReference type="NCBI Taxonomy" id="2588326"/>
    <lineage>
        <taxon>Eukaryota</taxon>
        <taxon>Fungi</taxon>
        <taxon>Dikarya</taxon>
        <taxon>Ascomycota</taxon>
        <taxon>Pezizomycotina</taxon>
        <taxon>Sordariomycetes</taxon>
        <taxon>Sordariomycetidae</taxon>
        <taxon>Sordariales</taxon>
        <taxon>Chaetomiaceae</taxon>
        <taxon>Parachaetomium</taxon>
    </lineage>
</organism>
<dbReference type="Proteomes" id="UP001303115">
    <property type="component" value="Unassembled WGS sequence"/>
</dbReference>
<dbReference type="InterPro" id="IPR046341">
    <property type="entry name" value="SET_dom_sf"/>
</dbReference>
<reference evidence="4" key="1">
    <citation type="journal article" date="2023" name="Mol. Phylogenet. Evol.">
        <title>Genome-scale phylogeny and comparative genomics of the fungal order Sordariales.</title>
        <authorList>
            <person name="Hensen N."/>
            <person name="Bonometti L."/>
            <person name="Westerberg I."/>
            <person name="Brannstrom I.O."/>
            <person name="Guillou S."/>
            <person name="Cros-Aarteil S."/>
            <person name="Calhoun S."/>
            <person name="Haridas S."/>
            <person name="Kuo A."/>
            <person name="Mondo S."/>
            <person name="Pangilinan J."/>
            <person name="Riley R."/>
            <person name="LaButti K."/>
            <person name="Andreopoulos B."/>
            <person name="Lipzen A."/>
            <person name="Chen C."/>
            <person name="Yan M."/>
            <person name="Daum C."/>
            <person name="Ng V."/>
            <person name="Clum A."/>
            <person name="Steindorff A."/>
            <person name="Ohm R.A."/>
            <person name="Martin F."/>
            <person name="Silar P."/>
            <person name="Natvig D.O."/>
            <person name="Lalanne C."/>
            <person name="Gautier V."/>
            <person name="Ament-Velasquez S.L."/>
            <person name="Kruys A."/>
            <person name="Hutchinson M.I."/>
            <person name="Powell A.J."/>
            <person name="Barry K."/>
            <person name="Miller A.N."/>
            <person name="Grigoriev I.V."/>
            <person name="Debuchy R."/>
            <person name="Gladieux P."/>
            <person name="Hiltunen Thoren M."/>
            <person name="Johannesson H."/>
        </authorList>
    </citation>
    <scope>NUCLEOTIDE SEQUENCE [LARGE SCALE GENOMIC DNA]</scope>
    <source>
        <strain evidence="4">CBS 284.82</strain>
    </source>
</reference>
<dbReference type="SUPFAM" id="SSF82199">
    <property type="entry name" value="SET domain"/>
    <property type="match status" value="1"/>
</dbReference>
<dbReference type="PROSITE" id="PS50280">
    <property type="entry name" value="SET"/>
    <property type="match status" value="1"/>
</dbReference>
<keyword evidence="1" id="KW-0732">Signal</keyword>
<proteinExistence type="predicted"/>
<dbReference type="Gene3D" id="2.170.270.10">
    <property type="entry name" value="SET domain"/>
    <property type="match status" value="1"/>
</dbReference>
<accession>A0AAN6SM44</accession>
<evidence type="ECO:0000259" key="2">
    <source>
        <dbReference type="PROSITE" id="PS50280"/>
    </source>
</evidence>
<dbReference type="PANTHER" id="PTHR47332">
    <property type="entry name" value="SET DOMAIN-CONTAINING PROTEIN 5"/>
    <property type="match status" value="1"/>
</dbReference>
<evidence type="ECO:0000313" key="3">
    <source>
        <dbReference type="EMBL" id="KAK4032175.1"/>
    </source>
</evidence>
<dbReference type="PANTHER" id="PTHR47332:SF6">
    <property type="entry name" value="SET DOMAIN-CONTAINING PROTEIN"/>
    <property type="match status" value="1"/>
</dbReference>
<name>A0AAN6SM44_9PEZI</name>
<gene>
    <name evidence="3" type="ORF">C8A01DRAFT_50976</name>
</gene>
<dbReference type="InterPro" id="IPR053185">
    <property type="entry name" value="SET_domain_protein"/>
</dbReference>
<feature type="chain" id="PRO_5043054971" evidence="1">
    <location>
        <begin position="24"/>
        <end position="413"/>
    </location>
</feature>
<dbReference type="Pfam" id="PF00856">
    <property type="entry name" value="SET"/>
    <property type="match status" value="1"/>
</dbReference>
<keyword evidence="4" id="KW-1185">Reference proteome</keyword>
<dbReference type="CDD" id="cd20071">
    <property type="entry name" value="SET_SMYD"/>
    <property type="match status" value="1"/>
</dbReference>
<feature type="signal peptide" evidence="1">
    <location>
        <begin position="1"/>
        <end position="23"/>
    </location>
</feature>
<sequence>MTASYPRALAAVYVVLLAPSAAATHGGPQLGRDILQQRLFGTGCLPGPFQLGSYPTCVTADNDDDAPWAPWTYRPYCADNTNYCVFTNADFQGPDRGVSVIDARPSSTGNATSAVTVVADLLSSMPPAPGLESADEQSPPYEVRHIPGKGKGLIATRKIPRGQVFMVDYAAIVADTHLPGRVKRAQGHQLLREAIERLPGAEEVLGLARSSLDPENVPVSEDVMRTNAFSVEIGGRDYMALFPRIARMNHACKPSAITRFNATTLSNTATAFHDILPNDEITISYSIFGLPSSARHETLLSKWGFTCTCALCSLPASELAESDERRVRISRLGKEVIELVEKGGTENLREAAGLYAEAVDAVREEGLVPHLGGHYEVLGRLWGASGEVERGREWVRRGREETEGFEGVGGGSH</sequence>